<gene>
    <name evidence="2" type="ORF">H310_07459</name>
</gene>
<evidence type="ECO:0000313" key="2">
    <source>
        <dbReference type="EMBL" id="ETW00019.1"/>
    </source>
</evidence>
<name>A0A024U196_9STRA</name>
<accession>A0A024U196</accession>
<feature type="compositionally biased region" description="Basic and acidic residues" evidence="1">
    <location>
        <begin position="341"/>
        <end position="350"/>
    </location>
</feature>
<dbReference type="AlphaFoldDB" id="A0A024U196"/>
<protein>
    <submittedName>
        <fullName evidence="2">Uncharacterized protein</fullName>
    </submittedName>
</protein>
<feature type="region of interest" description="Disordered" evidence="1">
    <location>
        <begin position="309"/>
        <end position="350"/>
    </location>
</feature>
<dbReference type="RefSeq" id="XP_008871044.1">
    <property type="nucleotide sequence ID" value="XM_008872822.1"/>
</dbReference>
<evidence type="ECO:0000256" key="1">
    <source>
        <dbReference type="SAM" id="MobiDB-lite"/>
    </source>
</evidence>
<reference evidence="2" key="1">
    <citation type="submission" date="2013-12" db="EMBL/GenBank/DDBJ databases">
        <title>The Genome Sequence of Aphanomyces invadans NJM9701.</title>
        <authorList>
            <consortium name="The Broad Institute Genomics Platform"/>
            <person name="Russ C."/>
            <person name="Tyler B."/>
            <person name="van West P."/>
            <person name="Dieguez-Uribeondo J."/>
            <person name="Young S.K."/>
            <person name="Zeng Q."/>
            <person name="Gargeya S."/>
            <person name="Fitzgerald M."/>
            <person name="Abouelleil A."/>
            <person name="Alvarado L."/>
            <person name="Chapman S.B."/>
            <person name="Gainer-Dewar J."/>
            <person name="Goldberg J."/>
            <person name="Griggs A."/>
            <person name="Gujja S."/>
            <person name="Hansen M."/>
            <person name="Howarth C."/>
            <person name="Imamovic A."/>
            <person name="Ireland A."/>
            <person name="Larimer J."/>
            <person name="McCowan C."/>
            <person name="Murphy C."/>
            <person name="Pearson M."/>
            <person name="Poon T.W."/>
            <person name="Priest M."/>
            <person name="Roberts A."/>
            <person name="Saif S."/>
            <person name="Shea T."/>
            <person name="Sykes S."/>
            <person name="Wortman J."/>
            <person name="Nusbaum C."/>
            <person name="Birren B."/>
        </authorList>
    </citation>
    <scope>NUCLEOTIDE SEQUENCE [LARGE SCALE GENOMIC DNA]</scope>
    <source>
        <strain evidence="2">NJM9701</strain>
    </source>
</reference>
<dbReference type="OrthoDB" id="10493305at2759"/>
<dbReference type="VEuPathDB" id="FungiDB:H310_07459"/>
<dbReference type="EMBL" id="KI913965">
    <property type="protein sequence ID" value="ETW00019.1"/>
    <property type="molecule type" value="Genomic_DNA"/>
</dbReference>
<organism evidence="2">
    <name type="scientific">Aphanomyces invadans</name>
    <dbReference type="NCBI Taxonomy" id="157072"/>
    <lineage>
        <taxon>Eukaryota</taxon>
        <taxon>Sar</taxon>
        <taxon>Stramenopiles</taxon>
        <taxon>Oomycota</taxon>
        <taxon>Saprolegniomycetes</taxon>
        <taxon>Saprolegniales</taxon>
        <taxon>Verrucalvaceae</taxon>
        <taxon>Aphanomyces</taxon>
    </lineage>
</organism>
<proteinExistence type="predicted"/>
<sequence>MKRRGTERSELWIVDAVTKVANEFSAATVDSVCSAMYSPADIAIFAWWLHRRGVATSCIQRILDGAGICAAYVQETHDILDGYAPMDEVYLRLRVPKAVQSSALTTHPCPASLTFECVSRDQGGVADARQSPLRCHRWLEFEILDTDQHVVLPRQDVCRMFRSCRDYRCHVLTIEDNQVLTNLHPGHEVVLHVRADSKGSSNYVKFASISLRFAATLTLFAGEENGEAHFPKHVPLAPLRETLSTSLEAPTASKALTLLDLDNEAAISGSIDITSVQVGLKDNWESVEVPLKPPPAAAMTEEWVDLAPSRPAQPKDRCVAAAAADSPTPCEDARLAPNQTKHPDEKCTVS</sequence>
<dbReference type="GeneID" id="20084509"/>